<gene>
    <name evidence="3" type="ORF">CCMP2556_LOCUS27262</name>
</gene>
<feature type="coiled-coil region" evidence="1">
    <location>
        <begin position="39"/>
        <end position="73"/>
    </location>
</feature>
<evidence type="ECO:0000313" key="4">
    <source>
        <dbReference type="Proteomes" id="UP001642484"/>
    </source>
</evidence>
<evidence type="ECO:0000313" key="3">
    <source>
        <dbReference type="EMBL" id="CAK9054553.1"/>
    </source>
</evidence>
<dbReference type="EMBL" id="CAXAMN010019557">
    <property type="protein sequence ID" value="CAK9054553.1"/>
    <property type="molecule type" value="Genomic_DNA"/>
</dbReference>
<keyword evidence="1" id="KW-0175">Coiled coil</keyword>
<name>A0ABP0MSS9_9DINO</name>
<evidence type="ECO:0000256" key="2">
    <source>
        <dbReference type="SAM" id="SignalP"/>
    </source>
</evidence>
<proteinExistence type="predicted"/>
<keyword evidence="2" id="KW-0732">Signal</keyword>
<evidence type="ECO:0000256" key="1">
    <source>
        <dbReference type="SAM" id="Coils"/>
    </source>
</evidence>
<reference evidence="3 4" key="1">
    <citation type="submission" date="2024-02" db="EMBL/GenBank/DDBJ databases">
        <authorList>
            <person name="Chen Y."/>
            <person name="Shah S."/>
            <person name="Dougan E. K."/>
            <person name="Thang M."/>
            <person name="Chan C."/>
        </authorList>
    </citation>
    <scope>NUCLEOTIDE SEQUENCE [LARGE SCALE GENOMIC DNA]</scope>
</reference>
<keyword evidence="4" id="KW-1185">Reference proteome</keyword>
<dbReference type="Proteomes" id="UP001642484">
    <property type="component" value="Unassembled WGS sequence"/>
</dbReference>
<comment type="caution">
    <text evidence="3">The sequence shown here is derived from an EMBL/GenBank/DDBJ whole genome shotgun (WGS) entry which is preliminary data.</text>
</comment>
<protein>
    <submittedName>
        <fullName evidence="3">Uncharacterized protein</fullName>
    </submittedName>
</protein>
<feature type="chain" id="PRO_5045392407" evidence="2">
    <location>
        <begin position="19"/>
        <end position="715"/>
    </location>
</feature>
<sequence length="715" mass="80582">MNTQQIGVFLLLLSISGAAEVPKESVTFSLHDYNDLYRRAELKDLQRQVVDERADLQREKKELEDRYLKQQRARVERLEVLPQNWQLLRHKAEGECQLQHGQERAPATYNFIMDFRIFENQWTAIRLIDAQTIVTDWSIQRRPAVSAAELELVTLGLDSFLTVQRRPEVEEAEAWEDHTLVTNVSGVYRISFRAHSQVRSNRQLQTLQLNLLHPITETKLRLGTQQGRIREISVEPSAHWETKEAANVTDMELKLPSTKQLSVKWRIVPRESDDGLGGLEAASPDTQAAQVEASVVHDALHSVDESILQSLHSFKYVLDSEQSLNQIEIHFPGSERITSVVAPGMTTWKTSPLNTTNLEGSKVRISFKSSAISKEVSILVTTELSVAQHGLIRLPTAYCQRVLRQSGTMAVVKLSNIELHQEAAAGVARLGLDQVPLHMSSRAGRPIILAYKFLAAAHAVDLSVIHHEELNTLESVVDTALYKVLVVDGQLMHSLMLQLQNTQRQYMAIQGIAQNATIWTTRVNSMDSKLASQGAALLVPLQAGAGAQAKSSVEIAWVEPLELQRNGTVRLKPPRLDMPMAALSVEAYGILSSRREPFSESVTLRSALQVWFPKEYEVNFTTTMRQVETYSQRQPSAVNYKTESHVVEQDFDFASVPRSKNAGVKSKMPTAGSRWRFEQLLVVDGKADLEIAYQQPREVPVSWQKYFGKLWEHVL</sequence>
<organism evidence="3 4">
    <name type="scientific">Durusdinium trenchii</name>
    <dbReference type="NCBI Taxonomy" id="1381693"/>
    <lineage>
        <taxon>Eukaryota</taxon>
        <taxon>Sar</taxon>
        <taxon>Alveolata</taxon>
        <taxon>Dinophyceae</taxon>
        <taxon>Suessiales</taxon>
        <taxon>Symbiodiniaceae</taxon>
        <taxon>Durusdinium</taxon>
    </lineage>
</organism>
<accession>A0ABP0MSS9</accession>
<feature type="signal peptide" evidence="2">
    <location>
        <begin position="1"/>
        <end position="18"/>
    </location>
</feature>